<feature type="compositionally biased region" description="Low complexity" evidence="1">
    <location>
        <begin position="970"/>
        <end position="982"/>
    </location>
</feature>
<feature type="region of interest" description="Disordered" evidence="1">
    <location>
        <begin position="439"/>
        <end position="528"/>
    </location>
</feature>
<dbReference type="AlphaFoldDB" id="A0A0L6U9E0"/>
<feature type="compositionally biased region" description="Low complexity" evidence="1">
    <location>
        <begin position="992"/>
        <end position="1001"/>
    </location>
</feature>
<sequence length="1045" mass="113646">MITSHPFDLQQQQQQQQQHQQHQQQSTHHRHLSNASSVSSNYDPSHFNNTNNYPIPLSYTGSISADAAFGGVPVSADAFHQYPAHHQRSSSSSSSSSPYTEPTSVSEGNSPEGIGAGSNVSGGRKASQIQMMRRARAHASPYGLRTDQQQQPSSWNPNNDPSTGSNSNLMRSHSVISDAPSNTEEELAQLLRSQSRESSVSDWSHLHHHQSNSTSSLAPHHHQTTLGSAGTFMDPYAAVANVHGHSNSFAPSSLSMVGQSSNGLSPMTNPNGINNNTSVVGGMGARMGRMTLDSTETYEALAHHIRTAVTTSASDRARQAFVQAWWALPPIFSSFFVLTIITLFRFPRLALAGLIPHISPTPTVTSPVRDYTDHIFAYVSSMTLNPLTQPVLENLFDKAFPTSKPGDSESEETPNTTVDCGIRPATAKEAEILMNLSQNEKPEPSHSGNNHSSADDDIDSDDSPSRRVSLQPSRLSVDDNYQSMMSLGHDDQQPQTPKTARPSMSSLTSSQPPSQVSLDGPDFRSPMALPSLDEVLSQPLAQDLDHQMAAEFWNMYVDHSNNLLESVKSYRFDQFELALRSFWTSLDSSLQDCVTHSLMMSLIYRADAAVYDEILDYLHSQTLNQMPQQAFGSLRQLAQNMEQVIIAALENYPSTFVGPKIELAARFGHLVVRNLGICQLAQALTGIFSNPINLKDMAEAWDGIDFEAVRNQAALVTNCQHEILGACFDDFRTILNNPNVTIDHLITFVEATYKRCLQPSSDGERALSPRSLLVRWCFVSSQLIRDLTLRSASSFGSFQIINLFFDEWLGFKVLRKVALHVAAVAASVDTTTSATAQPHSMGPESHMYSSTDTSSTQPPSNFQGFTSVGANDLSSNCALDNNSDVAHPGTDTFLFSPNTSQAFALAQQQARAHHGGCLSPPDPHGNNNQMGMFAPTTSSSGAQASLYNHSNGDALLGHHLDEARPSTDQPFTTASSSSSTHPSPEHNDHIPNNTNTGTFDDNTFKELLDVSGFDLSIKNQTGDIPHPSSAEPVEYNAPAAAAADL</sequence>
<feature type="compositionally biased region" description="Polar residues" evidence="1">
    <location>
        <begin position="33"/>
        <end position="47"/>
    </location>
</feature>
<feature type="compositionally biased region" description="Polar residues" evidence="1">
    <location>
        <begin position="466"/>
        <end position="485"/>
    </location>
</feature>
<feature type="compositionally biased region" description="Basic and acidic residues" evidence="1">
    <location>
        <begin position="956"/>
        <end position="965"/>
    </location>
</feature>
<dbReference type="STRING" id="27349.A0A0L6U9E0"/>
<protein>
    <recommendedName>
        <fullName evidence="2">RFX1-4/6/8-like BCD domain-containing protein</fullName>
    </recommendedName>
</protein>
<feature type="region of interest" description="Disordered" evidence="1">
    <location>
        <begin position="1019"/>
        <end position="1045"/>
    </location>
</feature>
<feature type="compositionally biased region" description="Low complexity" evidence="1">
    <location>
        <begin position="147"/>
        <end position="162"/>
    </location>
</feature>
<name>A0A0L6U9E0_9BASI</name>
<keyword evidence="4" id="KW-1185">Reference proteome</keyword>
<evidence type="ECO:0000259" key="2">
    <source>
        <dbReference type="Pfam" id="PF25340"/>
    </source>
</evidence>
<feature type="region of interest" description="Disordered" evidence="1">
    <location>
        <begin position="832"/>
        <end position="858"/>
    </location>
</feature>
<evidence type="ECO:0000313" key="4">
    <source>
        <dbReference type="Proteomes" id="UP000037035"/>
    </source>
</evidence>
<feature type="compositionally biased region" description="Polar residues" evidence="1">
    <location>
        <begin position="925"/>
        <end position="951"/>
    </location>
</feature>
<dbReference type="GO" id="GO:0000978">
    <property type="term" value="F:RNA polymerase II cis-regulatory region sequence-specific DNA binding"/>
    <property type="evidence" value="ECO:0007669"/>
    <property type="project" value="TreeGrafter"/>
</dbReference>
<feature type="region of interest" description="Disordered" evidence="1">
    <location>
        <begin position="1"/>
        <end position="47"/>
    </location>
</feature>
<evidence type="ECO:0000256" key="1">
    <source>
        <dbReference type="SAM" id="MobiDB-lite"/>
    </source>
</evidence>
<organism evidence="3 4">
    <name type="scientific">Puccinia sorghi</name>
    <dbReference type="NCBI Taxonomy" id="27349"/>
    <lineage>
        <taxon>Eukaryota</taxon>
        <taxon>Fungi</taxon>
        <taxon>Dikarya</taxon>
        <taxon>Basidiomycota</taxon>
        <taxon>Pucciniomycotina</taxon>
        <taxon>Pucciniomycetes</taxon>
        <taxon>Pucciniales</taxon>
        <taxon>Pucciniaceae</taxon>
        <taxon>Puccinia</taxon>
    </lineage>
</organism>
<dbReference type="InterPro" id="IPR039779">
    <property type="entry name" value="RFX-like"/>
</dbReference>
<dbReference type="EMBL" id="LAVV01014849">
    <property type="protein sequence ID" value="KNZ44380.1"/>
    <property type="molecule type" value="Genomic_DNA"/>
</dbReference>
<gene>
    <name evidence="3" type="ORF">VP01_921g2</name>
</gene>
<dbReference type="InterPro" id="IPR057321">
    <property type="entry name" value="RFX1-4/6/8-like_BCD"/>
</dbReference>
<dbReference type="PANTHER" id="PTHR12619:SF5">
    <property type="entry name" value="TRANSCRIPTION FACTOR RFX4"/>
    <property type="match status" value="1"/>
</dbReference>
<dbReference type="VEuPathDB" id="FungiDB:VP01_921g2"/>
<feature type="domain" description="RFX1-4/6/8-like BCD" evidence="2">
    <location>
        <begin position="552"/>
        <end position="818"/>
    </location>
</feature>
<feature type="compositionally biased region" description="Polar residues" evidence="1">
    <location>
        <begin position="98"/>
        <end position="109"/>
    </location>
</feature>
<dbReference type="PANTHER" id="PTHR12619">
    <property type="entry name" value="RFX TRANSCRIPTION FACTOR FAMILY"/>
    <property type="match status" value="1"/>
</dbReference>
<comment type="caution">
    <text evidence="3">The sequence shown here is derived from an EMBL/GenBank/DDBJ whole genome shotgun (WGS) entry which is preliminary data.</text>
</comment>
<accession>A0A0L6U9E0</accession>
<proteinExistence type="predicted"/>
<feature type="compositionally biased region" description="Low complexity" evidence="1">
    <location>
        <begin position="502"/>
        <end position="518"/>
    </location>
</feature>
<reference evidence="3 4" key="1">
    <citation type="submission" date="2015-08" db="EMBL/GenBank/DDBJ databases">
        <title>Next Generation Sequencing and Analysis of the Genome of Puccinia sorghi L Schw, the Causal Agent of Maize Common Rust.</title>
        <authorList>
            <person name="Rochi L."/>
            <person name="Burguener G."/>
            <person name="Darino M."/>
            <person name="Turjanski A."/>
            <person name="Kreff E."/>
            <person name="Dieguez M.J."/>
            <person name="Sacco F."/>
        </authorList>
    </citation>
    <scope>NUCLEOTIDE SEQUENCE [LARGE SCALE GENOMIC DNA]</scope>
    <source>
        <strain evidence="3 4">RO10H11247</strain>
    </source>
</reference>
<feature type="compositionally biased region" description="Low complexity" evidence="1">
    <location>
        <begin position="10"/>
        <end position="25"/>
    </location>
</feature>
<dbReference type="Pfam" id="PF25340">
    <property type="entry name" value="BCD_RFX"/>
    <property type="match status" value="1"/>
</dbReference>
<dbReference type="OrthoDB" id="2500596at2759"/>
<evidence type="ECO:0000313" key="3">
    <source>
        <dbReference type="EMBL" id="KNZ44380.1"/>
    </source>
</evidence>
<feature type="region of interest" description="Disordered" evidence="1">
    <location>
        <begin position="398"/>
        <end position="422"/>
    </location>
</feature>
<dbReference type="Proteomes" id="UP000037035">
    <property type="component" value="Unassembled WGS sequence"/>
</dbReference>
<feature type="region of interest" description="Disordered" evidence="1">
    <location>
        <begin position="911"/>
        <end position="1001"/>
    </location>
</feature>
<dbReference type="GO" id="GO:0000981">
    <property type="term" value="F:DNA-binding transcription factor activity, RNA polymerase II-specific"/>
    <property type="evidence" value="ECO:0007669"/>
    <property type="project" value="TreeGrafter"/>
</dbReference>
<feature type="region of interest" description="Disordered" evidence="1">
    <location>
        <begin position="83"/>
        <end position="226"/>
    </location>
</feature>
<feature type="compositionally biased region" description="Polar residues" evidence="1">
    <location>
        <begin position="163"/>
        <end position="182"/>
    </location>
</feature>
<feature type="compositionally biased region" description="Polar residues" evidence="1">
    <location>
        <begin position="191"/>
        <end position="202"/>
    </location>
</feature>